<dbReference type="Gene3D" id="1.10.238.10">
    <property type="entry name" value="EF-hand"/>
    <property type="match status" value="1"/>
</dbReference>
<dbReference type="InParanoid" id="A0A0L0HN52"/>
<evidence type="ECO:0000313" key="4">
    <source>
        <dbReference type="EMBL" id="KND02249.1"/>
    </source>
</evidence>
<dbReference type="InterPro" id="IPR014764">
    <property type="entry name" value="DCN-prot"/>
</dbReference>
<dbReference type="Proteomes" id="UP000053201">
    <property type="component" value="Unassembled WGS sequence"/>
</dbReference>
<dbReference type="Pfam" id="PF03556">
    <property type="entry name" value="Cullin_binding"/>
    <property type="match status" value="1"/>
</dbReference>
<dbReference type="GO" id="GO:0000151">
    <property type="term" value="C:ubiquitin ligase complex"/>
    <property type="evidence" value="ECO:0007669"/>
    <property type="project" value="TreeGrafter"/>
</dbReference>
<accession>A0A0L0HN52</accession>
<dbReference type="GO" id="GO:0032182">
    <property type="term" value="F:ubiquitin-like protein binding"/>
    <property type="evidence" value="ECO:0007669"/>
    <property type="project" value="TreeGrafter"/>
</dbReference>
<organism evidence="4 5">
    <name type="scientific">Spizellomyces punctatus (strain DAOM BR117)</name>
    <dbReference type="NCBI Taxonomy" id="645134"/>
    <lineage>
        <taxon>Eukaryota</taxon>
        <taxon>Fungi</taxon>
        <taxon>Fungi incertae sedis</taxon>
        <taxon>Chytridiomycota</taxon>
        <taxon>Chytridiomycota incertae sedis</taxon>
        <taxon>Chytridiomycetes</taxon>
        <taxon>Spizellomycetales</taxon>
        <taxon>Spizellomycetaceae</taxon>
        <taxon>Spizellomyces</taxon>
    </lineage>
</organism>
<keyword evidence="5" id="KW-1185">Reference proteome</keyword>
<evidence type="ECO:0000259" key="3">
    <source>
        <dbReference type="PROSITE" id="PS51229"/>
    </source>
</evidence>
<dbReference type="RefSeq" id="XP_016610288.1">
    <property type="nucleotide sequence ID" value="XM_016757208.1"/>
</dbReference>
<name>A0A0L0HN52_SPIPD</name>
<dbReference type="STRING" id="645134.A0A0L0HN52"/>
<comment type="function">
    <text evidence="1">Neddylation of cullins play an essential role in the regulation of SCF-type complexes activity.</text>
</comment>
<dbReference type="GO" id="GO:0031624">
    <property type="term" value="F:ubiquitin conjugating enzyme binding"/>
    <property type="evidence" value="ECO:0007669"/>
    <property type="project" value="TreeGrafter"/>
</dbReference>
<feature type="compositionally biased region" description="Polar residues" evidence="2">
    <location>
        <begin position="25"/>
        <end position="42"/>
    </location>
</feature>
<gene>
    <name evidence="4" type="ORF">SPPG_09054</name>
</gene>
<evidence type="ECO:0000313" key="5">
    <source>
        <dbReference type="Proteomes" id="UP000053201"/>
    </source>
</evidence>
<dbReference type="GO" id="GO:0005886">
    <property type="term" value="C:plasma membrane"/>
    <property type="evidence" value="ECO:0007669"/>
    <property type="project" value="UniProtKB-ARBA"/>
</dbReference>
<dbReference type="OrthoDB" id="27198at2759"/>
<dbReference type="OMA" id="CIAWFRE"/>
<evidence type="ECO:0000256" key="2">
    <source>
        <dbReference type="SAM" id="MobiDB-lite"/>
    </source>
</evidence>
<proteinExistence type="predicted"/>
<dbReference type="AlphaFoldDB" id="A0A0L0HN52"/>
<dbReference type="GeneID" id="27692179"/>
<feature type="domain" description="DCUN1" evidence="3">
    <location>
        <begin position="54"/>
        <end position="244"/>
    </location>
</feature>
<feature type="region of interest" description="Disordered" evidence="2">
    <location>
        <begin position="1"/>
        <end position="45"/>
    </location>
</feature>
<reference evidence="4 5" key="1">
    <citation type="submission" date="2009-08" db="EMBL/GenBank/DDBJ databases">
        <title>The Genome Sequence of Spizellomyces punctatus strain DAOM BR117.</title>
        <authorList>
            <consortium name="The Broad Institute Genome Sequencing Platform"/>
            <person name="Russ C."/>
            <person name="Cuomo C."/>
            <person name="Shea T."/>
            <person name="Young S.K."/>
            <person name="Zeng Q."/>
            <person name="Koehrsen M."/>
            <person name="Haas B."/>
            <person name="Borodovsky M."/>
            <person name="Guigo R."/>
            <person name="Alvarado L."/>
            <person name="Berlin A."/>
            <person name="Bochicchio J."/>
            <person name="Borenstein D."/>
            <person name="Chapman S."/>
            <person name="Chen Z."/>
            <person name="Engels R."/>
            <person name="Freedman E."/>
            <person name="Gellesch M."/>
            <person name="Goldberg J."/>
            <person name="Griggs A."/>
            <person name="Gujja S."/>
            <person name="Heiman D."/>
            <person name="Hepburn T."/>
            <person name="Howarth C."/>
            <person name="Jen D."/>
            <person name="Larson L."/>
            <person name="Lewis B."/>
            <person name="Mehta T."/>
            <person name="Park D."/>
            <person name="Pearson M."/>
            <person name="Roberts A."/>
            <person name="Saif S."/>
            <person name="Shenoy N."/>
            <person name="Sisk P."/>
            <person name="Stolte C."/>
            <person name="Sykes S."/>
            <person name="Thomson T."/>
            <person name="Walk T."/>
            <person name="White J."/>
            <person name="Yandava C."/>
            <person name="Burger G."/>
            <person name="Gray M.W."/>
            <person name="Holland P.W.H."/>
            <person name="King N."/>
            <person name="Lang F.B.F."/>
            <person name="Roger A.J."/>
            <person name="Ruiz-Trillo I."/>
            <person name="Lander E."/>
            <person name="Nusbaum C."/>
        </authorList>
    </citation>
    <scope>NUCLEOTIDE SEQUENCE [LARGE SCALE GENOMIC DNA]</scope>
    <source>
        <strain evidence="4 5">DAOM BR117</strain>
    </source>
</reference>
<sequence length="251" mass="28730">MPPKKRASTTTTTSKVSPRKKTKTGTGRASRSRASTGKTASSELALDQDAPKHFSAIRCAKWFSEYEDTDEPGVIGPDGVMRFCQDLGVDAATIEVLVIAWKLGAQTMGYFKKDEWLHGMKSLGADSTAKLIKYLDHFRGISDRPEEFKDLYMFAFGFAKESDQKSLSIDHAKGMWQILMPSDRFAHITRFLEFLDEERPVKVINKDQWKSFLEFSTTVAENLHDYDENSAWPVLFDEYVIWKKKRYQEND</sequence>
<dbReference type="InterPro" id="IPR042460">
    <property type="entry name" value="DCN1-like_PONY"/>
</dbReference>
<dbReference type="InterPro" id="IPR005176">
    <property type="entry name" value="PONY_dom"/>
</dbReference>
<dbReference type="PANTHER" id="PTHR12281:SF12">
    <property type="entry name" value="DEFECTIVE IN CULLIN NEDDYLATION PROTEIN"/>
    <property type="match status" value="1"/>
</dbReference>
<dbReference type="EMBL" id="KQ257453">
    <property type="protein sequence ID" value="KND02249.1"/>
    <property type="molecule type" value="Genomic_DNA"/>
</dbReference>
<protein>
    <recommendedName>
        <fullName evidence="1">Defective in cullin neddylation protein</fullName>
    </recommendedName>
</protein>
<dbReference type="PANTHER" id="PTHR12281">
    <property type="entry name" value="RP42 RELATED"/>
    <property type="match status" value="1"/>
</dbReference>
<dbReference type="eggNOG" id="KOG3077">
    <property type="taxonomic scope" value="Eukaryota"/>
</dbReference>
<dbReference type="GO" id="GO:0097602">
    <property type="term" value="F:cullin family protein binding"/>
    <property type="evidence" value="ECO:0007669"/>
    <property type="project" value="TreeGrafter"/>
</dbReference>
<dbReference type="FunFam" id="1.10.238.200:FF:000003">
    <property type="entry name" value="DCN1-like protein 3"/>
    <property type="match status" value="1"/>
</dbReference>
<dbReference type="GO" id="GO:0045116">
    <property type="term" value="P:protein neddylation"/>
    <property type="evidence" value="ECO:0007669"/>
    <property type="project" value="TreeGrafter"/>
</dbReference>
<evidence type="ECO:0000256" key="1">
    <source>
        <dbReference type="RuleBase" id="RU410713"/>
    </source>
</evidence>
<dbReference type="Gene3D" id="1.10.238.200">
    <property type="entry name" value="Cullin, PONY binding domain"/>
    <property type="match status" value="1"/>
</dbReference>
<dbReference type="PROSITE" id="PS51229">
    <property type="entry name" value="DCUN1"/>
    <property type="match status" value="1"/>
</dbReference>
<dbReference type="VEuPathDB" id="FungiDB:SPPG_09054"/>